<reference evidence="3" key="2">
    <citation type="submission" date="2022-01" db="EMBL/GenBank/DDBJ databases">
        <authorList>
            <person name="Yamashiro T."/>
            <person name="Shiraishi A."/>
            <person name="Satake H."/>
            <person name="Nakayama K."/>
        </authorList>
    </citation>
    <scope>NUCLEOTIDE SEQUENCE</scope>
</reference>
<feature type="domain" description="Retrotransposon gag" evidence="2">
    <location>
        <begin position="137"/>
        <end position="173"/>
    </location>
</feature>
<dbReference type="GO" id="GO:0003887">
    <property type="term" value="F:DNA-directed DNA polymerase activity"/>
    <property type="evidence" value="ECO:0007669"/>
    <property type="project" value="UniProtKB-KW"/>
</dbReference>
<evidence type="ECO:0000256" key="1">
    <source>
        <dbReference type="SAM" id="Coils"/>
    </source>
</evidence>
<evidence type="ECO:0000313" key="4">
    <source>
        <dbReference type="Proteomes" id="UP001151760"/>
    </source>
</evidence>
<proteinExistence type="predicted"/>
<dbReference type="Proteomes" id="UP001151760">
    <property type="component" value="Unassembled WGS sequence"/>
</dbReference>
<reference evidence="3" key="1">
    <citation type="journal article" date="2022" name="Int. J. Mol. Sci.">
        <title>Draft Genome of Tanacetum Coccineum: Genomic Comparison of Closely Related Tanacetum-Family Plants.</title>
        <authorList>
            <person name="Yamashiro T."/>
            <person name="Shiraishi A."/>
            <person name="Nakayama K."/>
            <person name="Satake H."/>
        </authorList>
    </citation>
    <scope>NUCLEOTIDE SEQUENCE</scope>
</reference>
<gene>
    <name evidence="3" type="ORF">Tco_1082256</name>
</gene>
<dbReference type="EMBL" id="BQNB010020200">
    <property type="protein sequence ID" value="GJT93411.1"/>
    <property type="molecule type" value="Genomic_DNA"/>
</dbReference>
<evidence type="ECO:0000313" key="3">
    <source>
        <dbReference type="EMBL" id="GJT93411.1"/>
    </source>
</evidence>
<dbReference type="Pfam" id="PF03732">
    <property type="entry name" value="Retrotrans_gag"/>
    <property type="match status" value="1"/>
</dbReference>
<keyword evidence="3" id="KW-0808">Transferase</keyword>
<name>A0ABQ5HZW8_9ASTR</name>
<evidence type="ECO:0000259" key="2">
    <source>
        <dbReference type="Pfam" id="PF03732"/>
    </source>
</evidence>
<keyword evidence="1" id="KW-0175">Coiled coil</keyword>
<keyword evidence="3" id="KW-0239">DNA-directed DNA polymerase</keyword>
<keyword evidence="3" id="KW-0548">Nucleotidyltransferase</keyword>
<organism evidence="3 4">
    <name type="scientific">Tanacetum coccineum</name>
    <dbReference type="NCBI Taxonomy" id="301880"/>
    <lineage>
        <taxon>Eukaryota</taxon>
        <taxon>Viridiplantae</taxon>
        <taxon>Streptophyta</taxon>
        <taxon>Embryophyta</taxon>
        <taxon>Tracheophyta</taxon>
        <taxon>Spermatophyta</taxon>
        <taxon>Magnoliopsida</taxon>
        <taxon>eudicotyledons</taxon>
        <taxon>Gunneridae</taxon>
        <taxon>Pentapetalae</taxon>
        <taxon>asterids</taxon>
        <taxon>campanulids</taxon>
        <taxon>Asterales</taxon>
        <taxon>Asteraceae</taxon>
        <taxon>Asteroideae</taxon>
        <taxon>Anthemideae</taxon>
        <taxon>Anthemidinae</taxon>
        <taxon>Tanacetum</taxon>
    </lineage>
</organism>
<keyword evidence="4" id="KW-1185">Reference proteome</keyword>
<comment type="caution">
    <text evidence="3">The sequence shown here is derived from an EMBL/GenBank/DDBJ whole genome shotgun (WGS) entry which is preliminary data.</text>
</comment>
<accession>A0ABQ5HZW8</accession>
<protein>
    <submittedName>
        <fullName evidence="3">DNA-directed DNA polymerase</fullName>
    </submittedName>
</protein>
<sequence>MVKKLEEPFEELEREMHKCRKAARRQQRNESLSIARQNLFNDEASSSVNSKRKITPPIKSLQEHSSLNASSFLNLIILLEEPTNKVLDAQDILLVQDTCSFQGLCTENTIHYIKYLFSIVDHLQADEATKDASRLCLFHFSLKGKAKEWLDKISPETITSWEQLVSKFLDKFF</sequence>
<dbReference type="InterPro" id="IPR005162">
    <property type="entry name" value="Retrotrans_gag_dom"/>
</dbReference>
<feature type="coiled-coil region" evidence="1">
    <location>
        <begin position="2"/>
        <end position="29"/>
    </location>
</feature>